<accession>A0A419V5X0</accession>
<dbReference type="CDD" id="cd09912">
    <property type="entry name" value="DLP_2"/>
    <property type="match status" value="1"/>
</dbReference>
<evidence type="ECO:0000313" key="9">
    <source>
        <dbReference type="EMBL" id="RKD75231.1"/>
    </source>
</evidence>
<evidence type="ECO:0000256" key="4">
    <source>
        <dbReference type="ARBA" id="ARBA00023134"/>
    </source>
</evidence>
<feature type="coiled-coil region" evidence="6">
    <location>
        <begin position="497"/>
        <end position="529"/>
    </location>
</feature>
<dbReference type="Proteomes" id="UP000285120">
    <property type="component" value="Unassembled WGS sequence"/>
</dbReference>
<keyword evidence="10" id="KW-1185">Reference proteome</keyword>
<reference evidence="9 10" key="1">
    <citation type="submission" date="2018-09" db="EMBL/GenBank/DDBJ databases">
        <title>Genomic Encyclopedia of Archaeal and Bacterial Type Strains, Phase II (KMG-II): from individual species to whole genera.</title>
        <authorList>
            <person name="Goeker M."/>
        </authorList>
    </citation>
    <scope>NUCLEOTIDE SEQUENCE [LARGE SCALE GENOMIC DNA]</scope>
    <source>
        <strain evidence="9 10">DSM 17008</strain>
    </source>
</reference>
<evidence type="ECO:0000256" key="2">
    <source>
        <dbReference type="ARBA" id="ARBA00022741"/>
    </source>
</evidence>
<sequence length="1228" mass="142554">MKMPSVQDVLLSREERDEFWTRRKFKKEPLLDLKARLSEWADEDTQEVLEGIEKKWHAGRKTILCCGVFSAGKSTFINRLIGEDHLPSHPIPTSANVVHFQKGRPGITLVHEDSRPDTVFPDLDAWDADWFQQGGAVKEVYLQDAETKLPDGVELIDTPGIDSTVETHQLAAESRLPEADTVCYVMDYQQVESEENIAFLSKLNQMDIRPVLIVNQADKHNPEQGTIDAFRERMEASFQKRGIRYNDVYFISSRFPEQTPEQWGKLMDYLFSASVPHDIQVSQTAAKSLYRMMAEAAGQKEKQQHPPKDIHRALEQYASLKDLQEEKLQAVQKQEEMEEWQDTLEKRIFATVDLVFTNAKLTPYHTRNAARDYLESRQTAYRIKGLFGKNKTRRSREERLEALKSSLTENARNYIDIPLREQMTNLLASYRVEDQNLQRRLLDMTCTIDDELISRSERTGAAFTQGYVLSFSRWLTEEIKRVYKQQLIQLLPKIKTLLAAEQKKEAVRLENRRIRAAELLEEAEAWQARQEQWVKTAEEWMNAFWEAAEPFEPVHTSVSGAYEIKAAGTQKPLTFPIQEWYERHGSGTGTRPARGKAPHELREAAGMMKGFRVLDAAAASLNSKAERLEQAAYRVALFGAFSSGKTTFANALIGEPLLPVSSHPTTAFVTTIRPAAPASHGTVSVVYKTEERVIEEMNELLFQTNTAVGSMDEWAALKEERRKKLAEQKKKQEKQKEEDNKESRKEEWIDPLLLLDAEEKNRLDEYEASFRNYEDQQGTRVEMKLEAFQQLTGNAEEAMMIDRADVDAAGAFTDKGYTLTDTPGVHSIYKRHTLLAFEEMKKADAIFFATYYNHAFSRADVMFLTQLGRLTQYFSYNKIFFLVNAADLAEDTEELESVIRYVKRELESFGLEDPPVYPVSSLQAGGGSRPVSGMDDFMEAFEHFSYEQLQGIVLEEGRGEIRQAVRTLEDMMETAALDASRQQEKKQQRLNALEEAEHQLQAYSFALELDMMHREMEELLFYVKQRVFYRYYDLFKDYFTPYAFQKERSFAEQMKRQTNSLVQEVFLEFDKELQATGYRMEQYMKERSWRIAETFSGQIPESMLSAFHWELPQFDSFSSNEQPPLDRMTFSFFSSYTSYSAFFMDQQIKPFKDELEEELRPPADELLEKEWGQMRDHFTGQWERWWADFAESWKHNIESSRRIEEGAEITYTMEDVEQVKNLLQSRFE</sequence>
<dbReference type="Pfam" id="PF00350">
    <property type="entry name" value="Dynamin_N"/>
    <property type="match status" value="2"/>
</dbReference>
<comment type="subcellular location">
    <subcellularLocation>
        <location evidence="1">Membrane</location>
    </subcellularLocation>
</comment>
<keyword evidence="4" id="KW-0342">GTP-binding</keyword>
<organism evidence="9 10">
    <name type="scientific">Sinobaca qinghaiensis</name>
    <dbReference type="NCBI Taxonomy" id="342944"/>
    <lineage>
        <taxon>Bacteria</taxon>
        <taxon>Bacillati</taxon>
        <taxon>Bacillota</taxon>
        <taxon>Bacilli</taxon>
        <taxon>Bacillales</taxon>
        <taxon>Sporolactobacillaceae</taxon>
        <taxon>Sinobaca</taxon>
    </lineage>
</organism>
<keyword evidence="6" id="KW-0175">Coiled coil</keyword>
<dbReference type="InterPro" id="IPR045063">
    <property type="entry name" value="Dynamin_N"/>
</dbReference>
<evidence type="ECO:0000256" key="1">
    <source>
        <dbReference type="ARBA" id="ARBA00004370"/>
    </source>
</evidence>
<dbReference type="RefSeq" id="WP_120192124.1">
    <property type="nucleotide sequence ID" value="NZ_RAPK01000007.1"/>
</dbReference>
<keyword evidence="5" id="KW-0472">Membrane</keyword>
<evidence type="ECO:0000256" key="7">
    <source>
        <dbReference type="SAM" id="MobiDB-lite"/>
    </source>
</evidence>
<feature type="domain" description="Dynamin N-terminal" evidence="8">
    <location>
        <begin position="63"/>
        <end position="217"/>
    </location>
</feature>
<evidence type="ECO:0000256" key="5">
    <source>
        <dbReference type="ARBA" id="ARBA00023136"/>
    </source>
</evidence>
<dbReference type="EMBL" id="RAPK01000007">
    <property type="protein sequence ID" value="RKD75231.1"/>
    <property type="molecule type" value="Genomic_DNA"/>
</dbReference>
<feature type="domain" description="Dynamin N-terminal" evidence="8">
    <location>
        <begin position="635"/>
        <end position="868"/>
    </location>
</feature>
<evidence type="ECO:0000256" key="3">
    <source>
        <dbReference type="ARBA" id="ARBA00022801"/>
    </source>
</evidence>
<protein>
    <submittedName>
        <fullName evidence="9">Dynamin family protein</fullName>
    </submittedName>
</protein>
<feature type="region of interest" description="Disordered" evidence="7">
    <location>
        <begin position="725"/>
        <end position="745"/>
    </location>
</feature>
<dbReference type="AlphaFoldDB" id="A0A419V5X0"/>
<evidence type="ECO:0000259" key="8">
    <source>
        <dbReference type="Pfam" id="PF00350"/>
    </source>
</evidence>
<dbReference type="PANTHER" id="PTHR10465">
    <property type="entry name" value="TRANSMEMBRANE GTPASE FZO1"/>
    <property type="match status" value="1"/>
</dbReference>
<dbReference type="PANTHER" id="PTHR10465:SF0">
    <property type="entry name" value="SARCALUMENIN"/>
    <property type="match status" value="1"/>
</dbReference>
<gene>
    <name evidence="9" type="ORF">ATL39_0929</name>
</gene>
<dbReference type="GO" id="GO:0003924">
    <property type="term" value="F:GTPase activity"/>
    <property type="evidence" value="ECO:0007669"/>
    <property type="project" value="InterPro"/>
</dbReference>
<dbReference type="Gene3D" id="3.40.50.300">
    <property type="entry name" value="P-loop containing nucleotide triphosphate hydrolases"/>
    <property type="match status" value="2"/>
</dbReference>
<dbReference type="OrthoDB" id="5477114at2"/>
<comment type="caution">
    <text evidence="9">The sequence shown here is derived from an EMBL/GenBank/DDBJ whole genome shotgun (WGS) entry which is preliminary data.</text>
</comment>
<proteinExistence type="predicted"/>
<keyword evidence="3" id="KW-0378">Hydrolase</keyword>
<evidence type="ECO:0000256" key="6">
    <source>
        <dbReference type="SAM" id="Coils"/>
    </source>
</evidence>
<dbReference type="GO" id="GO:0016020">
    <property type="term" value="C:membrane"/>
    <property type="evidence" value="ECO:0007669"/>
    <property type="project" value="UniProtKB-SubCell"/>
</dbReference>
<evidence type="ECO:0000313" key="10">
    <source>
        <dbReference type="Proteomes" id="UP000285120"/>
    </source>
</evidence>
<dbReference type="SUPFAM" id="SSF52540">
    <property type="entry name" value="P-loop containing nucleoside triphosphate hydrolases"/>
    <property type="match status" value="2"/>
</dbReference>
<feature type="coiled-coil region" evidence="6">
    <location>
        <begin position="314"/>
        <end position="343"/>
    </location>
</feature>
<name>A0A419V5X0_9BACL</name>
<keyword evidence="2" id="KW-0547">Nucleotide-binding</keyword>
<dbReference type="InterPro" id="IPR027417">
    <property type="entry name" value="P-loop_NTPase"/>
</dbReference>
<dbReference type="InterPro" id="IPR027094">
    <property type="entry name" value="Mitofusin_fam"/>
</dbReference>
<dbReference type="GO" id="GO:0005525">
    <property type="term" value="F:GTP binding"/>
    <property type="evidence" value="ECO:0007669"/>
    <property type="project" value="UniProtKB-KW"/>
</dbReference>